<dbReference type="SUPFAM" id="SSF56645">
    <property type="entry name" value="Acyl-CoA dehydrogenase NM domain-like"/>
    <property type="match status" value="1"/>
</dbReference>
<evidence type="ECO:0000256" key="1">
    <source>
        <dbReference type="ARBA" id="ARBA00001974"/>
    </source>
</evidence>
<dbReference type="EMBL" id="JBHTOA010000034">
    <property type="protein sequence ID" value="MFD1399583.1"/>
    <property type="molecule type" value="Genomic_DNA"/>
</dbReference>
<keyword evidence="5 9" id="KW-0560">Oxidoreductase</keyword>
<evidence type="ECO:0000259" key="8">
    <source>
        <dbReference type="Pfam" id="PF02771"/>
    </source>
</evidence>
<organism evidence="9 10">
    <name type="scientific">Lacticaseibacillus suilingensis</name>
    <dbReference type="NCBI Taxonomy" id="2799577"/>
    <lineage>
        <taxon>Bacteria</taxon>
        <taxon>Bacillati</taxon>
        <taxon>Bacillota</taxon>
        <taxon>Bacilli</taxon>
        <taxon>Lactobacillales</taxon>
        <taxon>Lactobacillaceae</taxon>
        <taxon>Lacticaseibacillus</taxon>
    </lineage>
</organism>
<dbReference type="InterPro" id="IPR009075">
    <property type="entry name" value="AcylCo_DH/oxidase_C"/>
</dbReference>
<dbReference type="PANTHER" id="PTHR43884">
    <property type="entry name" value="ACYL-COA DEHYDROGENASE"/>
    <property type="match status" value="1"/>
</dbReference>
<feature type="domain" description="Acyl-CoA dehydrogenase/oxidase N-terminal" evidence="8">
    <location>
        <begin position="6"/>
        <end position="112"/>
    </location>
</feature>
<comment type="similarity">
    <text evidence="2 5">Belongs to the acyl-CoA dehydrogenase family.</text>
</comment>
<dbReference type="Pfam" id="PF00441">
    <property type="entry name" value="Acyl-CoA_dh_1"/>
    <property type="match status" value="1"/>
</dbReference>
<dbReference type="RefSeq" id="WP_204119308.1">
    <property type="nucleotide sequence ID" value="NZ_BOLV01000013.1"/>
</dbReference>
<feature type="domain" description="Acyl-CoA dehydrogenase/oxidase C-terminal" evidence="6">
    <location>
        <begin position="237"/>
        <end position="369"/>
    </location>
</feature>
<dbReference type="InterPro" id="IPR046373">
    <property type="entry name" value="Acyl-CoA_Oxase/DH_mid-dom_sf"/>
</dbReference>
<dbReference type="Pfam" id="PF02771">
    <property type="entry name" value="Acyl-CoA_dh_N"/>
    <property type="match status" value="1"/>
</dbReference>
<keyword evidence="10" id="KW-1185">Reference proteome</keyword>
<proteinExistence type="inferred from homology"/>
<evidence type="ECO:0000256" key="3">
    <source>
        <dbReference type="ARBA" id="ARBA00022630"/>
    </source>
</evidence>
<dbReference type="EC" id="1.-.-.-" evidence="9"/>
<dbReference type="Pfam" id="PF02770">
    <property type="entry name" value="Acyl-CoA_dh_M"/>
    <property type="match status" value="1"/>
</dbReference>
<keyword evidence="4 5" id="KW-0274">FAD</keyword>
<dbReference type="PIRSF" id="PIRSF016578">
    <property type="entry name" value="HsaA"/>
    <property type="match status" value="1"/>
</dbReference>
<protein>
    <submittedName>
        <fullName evidence="9">Acyl-CoA dehydrogenase family protein</fullName>
        <ecNumber evidence="9">1.-.-.-</ecNumber>
    </submittedName>
</protein>
<dbReference type="InterPro" id="IPR013786">
    <property type="entry name" value="AcylCoA_DH/ox_N"/>
</dbReference>
<dbReference type="InterPro" id="IPR006091">
    <property type="entry name" value="Acyl-CoA_Oxase/DH_mid-dom"/>
</dbReference>
<dbReference type="Proteomes" id="UP001597199">
    <property type="component" value="Unassembled WGS sequence"/>
</dbReference>
<evidence type="ECO:0000256" key="5">
    <source>
        <dbReference type="RuleBase" id="RU362125"/>
    </source>
</evidence>
<evidence type="ECO:0000256" key="4">
    <source>
        <dbReference type="ARBA" id="ARBA00022827"/>
    </source>
</evidence>
<accession>A0ABW4BI46</accession>
<comment type="cofactor">
    <cofactor evidence="1 5">
        <name>FAD</name>
        <dbReference type="ChEBI" id="CHEBI:57692"/>
    </cofactor>
</comment>
<dbReference type="Gene3D" id="1.20.140.10">
    <property type="entry name" value="Butyryl-CoA Dehydrogenase, subunit A, domain 3"/>
    <property type="match status" value="1"/>
</dbReference>
<dbReference type="InterPro" id="IPR037069">
    <property type="entry name" value="AcylCoA_DH/ox_N_sf"/>
</dbReference>
<sequence>MAKQWTPQEQMLLRMTSEFTANEIAPLDLQIDHAGRYPDGLFEQVVATGFLSLMLPNEFGGAGFGPEVTAEVVRRVAEGNASMAATLEGHYKTVYQMLKYGTPALQAKYFPTAGQRIFGFGMTEPTGGSNPMSIRTTAVRQGSDWVLNGNKIMITNGGLAEVYCVLAKTGPQELSVFVVDQDMPGFAFGKRENFIGLRGTPVGEIFMNDVRVSDDYLLGQVGQGGEIGDSAHDDACILMGAVLTGIMDHALGLATSYAKERKAGSTPIGELGSIQRKLADIAMGRETTRLLYQNAAARHAAGQPYSEEATMAKAYGSRTAVAACDDALQVFGGYGYSRDYPLAHLIADARALEIAEGTVEKMRAAIAAEELAK</sequence>
<comment type="caution">
    <text evidence="9">The sequence shown here is derived from an EMBL/GenBank/DDBJ whole genome shotgun (WGS) entry which is preliminary data.</text>
</comment>
<dbReference type="PANTHER" id="PTHR43884:SF12">
    <property type="entry name" value="ISOVALERYL-COA DEHYDROGENASE, MITOCHONDRIAL-RELATED"/>
    <property type="match status" value="1"/>
</dbReference>
<reference evidence="10" key="1">
    <citation type="journal article" date="2019" name="Int. J. Syst. Evol. Microbiol.">
        <title>The Global Catalogue of Microorganisms (GCM) 10K type strain sequencing project: providing services to taxonomists for standard genome sequencing and annotation.</title>
        <authorList>
            <consortium name="The Broad Institute Genomics Platform"/>
            <consortium name="The Broad Institute Genome Sequencing Center for Infectious Disease"/>
            <person name="Wu L."/>
            <person name="Ma J."/>
        </authorList>
    </citation>
    <scope>NUCLEOTIDE SEQUENCE [LARGE SCALE GENOMIC DNA]</scope>
    <source>
        <strain evidence="10">CCM 9110</strain>
    </source>
</reference>
<evidence type="ECO:0000313" key="10">
    <source>
        <dbReference type="Proteomes" id="UP001597199"/>
    </source>
</evidence>
<dbReference type="Gene3D" id="1.10.540.10">
    <property type="entry name" value="Acyl-CoA dehydrogenase/oxidase, N-terminal domain"/>
    <property type="match status" value="1"/>
</dbReference>
<dbReference type="SUPFAM" id="SSF47203">
    <property type="entry name" value="Acyl-CoA dehydrogenase C-terminal domain-like"/>
    <property type="match status" value="1"/>
</dbReference>
<dbReference type="InterPro" id="IPR009100">
    <property type="entry name" value="AcylCoA_DH/oxidase_NM_dom_sf"/>
</dbReference>
<dbReference type="InterPro" id="IPR036250">
    <property type="entry name" value="AcylCo_DH-like_C"/>
</dbReference>
<name>A0ABW4BI46_9LACO</name>
<keyword evidence="3 5" id="KW-0285">Flavoprotein</keyword>
<evidence type="ECO:0000259" key="6">
    <source>
        <dbReference type="Pfam" id="PF00441"/>
    </source>
</evidence>
<dbReference type="Gene3D" id="2.40.110.10">
    <property type="entry name" value="Butyryl-CoA Dehydrogenase, subunit A, domain 2"/>
    <property type="match status" value="1"/>
</dbReference>
<evidence type="ECO:0000259" key="7">
    <source>
        <dbReference type="Pfam" id="PF02770"/>
    </source>
</evidence>
<evidence type="ECO:0000313" key="9">
    <source>
        <dbReference type="EMBL" id="MFD1399583.1"/>
    </source>
</evidence>
<feature type="domain" description="Acyl-CoA oxidase/dehydrogenase middle" evidence="7">
    <location>
        <begin position="119"/>
        <end position="210"/>
    </location>
</feature>
<gene>
    <name evidence="9" type="ORF">ACFQ41_09725</name>
</gene>
<evidence type="ECO:0000256" key="2">
    <source>
        <dbReference type="ARBA" id="ARBA00009347"/>
    </source>
</evidence>
<dbReference type="GO" id="GO:0016491">
    <property type="term" value="F:oxidoreductase activity"/>
    <property type="evidence" value="ECO:0007669"/>
    <property type="project" value="UniProtKB-KW"/>
</dbReference>